<dbReference type="EMBL" id="JAGPXF010000001">
    <property type="protein sequence ID" value="KAH7262794.1"/>
    <property type="molecule type" value="Genomic_DNA"/>
</dbReference>
<dbReference type="OrthoDB" id="4924482at2759"/>
<evidence type="ECO:0000313" key="2">
    <source>
        <dbReference type="Proteomes" id="UP000813427"/>
    </source>
</evidence>
<accession>A0A8K0SAK1</accession>
<dbReference type="Pfam" id="PF21858">
    <property type="entry name" value="DUF6914"/>
    <property type="match status" value="1"/>
</dbReference>
<proteinExistence type="predicted"/>
<sequence>MSRLITLALYDRDNFSRGNARRTFGYEAYHWGIIIMPEGSQERDCIAFEATDASTIDPVTFRMNNPTMDWFMRRKDESDPEFGTKLLGCIIIGQVPDAISNAQLEALFGTVPLPVKNTHPQQSCVTWAIDAIRVLQKQGWASQFELNGFKDWALYYADERIKTGLSREPEIAYYRV</sequence>
<gene>
    <name evidence="1" type="ORF">BKA59DRAFT_39470</name>
</gene>
<keyword evidence="2" id="KW-1185">Reference proteome</keyword>
<dbReference type="AlphaFoldDB" id="A0A8K0SAK1"/>
<comment type="caution">
    <text evidence="1">The sequence shown here is derived from an EMBL/GenBank/DDBJ whole genome shotgun (WGS) entry which is preliminary data.</text>
</comment>
<reference evidence="1" key="1">
    <citation type="journal article" date="2021" name="Nat. Commun.">
        <title>Genetic determinants of endophytism in the Arabidopsis root mycobiome.</title>
        <authorList>
            <person name="Mesny F."/>
            <person name="Miyauchi S."/>
            <person name="Thiergart T."/>
            <person name="Pickel B."/>
            <person name="Atanasova L."/>
            <person name="Karlsson M."/>
            <person name="Huettel B."/>
            <person name="Barry K.W."/>
            <person name="Haridas S."/>
            <person name="Chen C."/>
            <person name="Bauer D."/>
            <person name="Andreopoulos W."/>
            <person name="Pangilinan J."/>
            <person name="LaButti K."/>
            <person name="Riley R."/>
            <person name="Lipzen A."/>
            <person name="Clum A."/>
            <person name="Drula E."/>
            <person name="Henrissat B."/>
            <person name="Kohler A."/>
            <person name="Grigoriev I.V."/>
            <person name="Martin F.M."/>
            <person name="Hacquard S."/>
        </authorList>
    </citation>
    <scope>NUCLEOTIDE SEQUENCE</scope>
    <source>
        <strain evidence="1">MPI-SDFR-AT-0068</strain>
    </source>
</reference>
<dbReference type="InterPro" id="IPR054208">
    <property type="entry name" value="DUF6914"/>
</dbReference>
<name>A0A8K0SAK1_9HYPO</name>
<evidence type="ECO:0000313" key="1">
    <source>
        <dbReference type="EMBL" id="KAH7262794.1"/>
    </source>
</evidence>
<protein>
    <submittedName>
        <fullName evidence="1">Uncharacterized protein</fullName>
    </submittedName>
</protein>
<dbReference type="Proteomes" id="UP000813427">
    <property type="component" value="Unassembled WGS sequence"/>
</dbReference>
<organism evidence="1 2">
    <name type="scientific">Fusarium tricinctum</name>
    <dbReference type="NCBI Taxonomy" id="61284"/>
    <lineage>
        <taxon>Eukaryota</taxon>
        <taxon>Fungi</taxon>
        <taxon>Dikarya</taxon>
        <taxon>Ascomycota</taxon>
        <taxon>Pezizomycotina</taxon>
        <taxon>Sordariomycetes</taxon>
        <taxon>Hypocreomycetidae</taxon>
        <taxon>Hypocreales</taxon>
        <taxon>Nectriaceae</taxon>
        <taxon>Fusarium</taxon>
        <taxon>Fusarium tricinctum species complex</taxon>
    </lineage>
</organism>